<dbReference type="Proteomes" id="UP000029424">
    <property type="component" value="Chromosome 2"/>
</dbReference>
<proteinExistence type="inferred from homology"/>
<gene>
    <name evidence="5" type="ORF">DM82_4933</name>
</gene>
<feature type="compositionally biased region" description="Polar residues" evidence="3">
    <location>
        <begin position="192"/>
        <end position="207"/>
    </location>
</feature>
<name>A0AAI8BFG1_9BURK</name>
<feature type="domain" description="Thioredoxin" evidence="4">
    <location>
        <begin position="226"/>
        <end position="399"/>
    </location>
</feature>
<evidence type="ECO:0000256" key="2">
    <source>
        <dbReference type="ARBA" id="ARBA00023008"/>
    </source>
</evidence>
<evidence type="ECO:0000256" key="3">
    <source>
        <dbReference type="SAM" id="MobiDB-lite"/>
    </source>
</evidence>
<dbReference type="InterPro" id="IPR003782">
    <property type="entry name" value="SCO1/SenC"/>
</dbReference>
<feature type="compositionally biased region" description="Basic and acidic residues" evidence="3">
    <location>
        <begin position="217"/>
        <end position="228"/>
    </location>
</feature>
<keyword evidence="2" id="KW-0186">Copper</keyword>
<reference evidence="5 6" key="1">
    <citation type="submission" date="2014-06" db="EMBL/GenBank/DDBJ databases">
        <authorList>
            <person name="Bishop-Lilly K.A."/>
            <person name="Broomall S.M."/>
            <person name="Chain P.S."/>
            <person name="Chertkov O."/>
            <person name="Coyne S.R."/>
            <person name="Daligault H.E."/>
            <person name="Davenport K.W."/>
            <person name="Erkkila T."/>
            <person name="Frey K.G."/>
            <person name="Gibbons H.S."/>
            <person name="Gu W."/>
            <person name="Jaissle J."/>
            <person name="Johnson S.L."/>
            <person name="Koroleva G.I."/>
            <person name="Ladner J.T."/>
            <person name="Lo C.-C."/>
            <person name="Minogue T.D."/>
            <person name="Munk C."/>
            <person name="Palacios G.F."/>
            <person name="Redden C.L."/>
            <person name="Rosenzweig C.N."/>
            <person name="Scholz M.B."/>
            <person name="Teshima H."/>
            <person name="Xu Y."/>
        </authorList>
    </citation>
    <scope>NUCLEOTIDE SEQUENCE [LARGE SCALE GENOMIC DNA]</scope>
    <source>
        <strain evidence="5 6">EO147</strain>
    </source>
</reference>
<dbReference type="KEGG" id="bok:DM82_4933"/>
<protein>
    <recommendedName>
        <fullName evidence="4">Thioredoxin domain-containing protein</fullName>
    </recommendedName>
</protein>
<dbReference type="AlphaFoldDB" id="A0AAI8BFG1"/>
<dbReference type="InterPro" id="IPR036249">
    <property type="entry name" value="Thioredoxin-like_sf"/>
</dbReference>
<evidence type="ECO:0000259" key="4">
    <source>
        <dbReference type="PROSITE" id="PS51352"/>
    </source>
</evidence>
<sequence length="400" mass="43584">MNNMPAMSEGEVAVVLRGIGSRAACCGGRDDLLSLMREDAAIYRGRGATEVELLRAHVMAHIGAAGMADVLLPYVLEELETGLSPHALAAAARVARGIRPLPPEMPKLLVDAIDRIRHVDQFVQFDIYPSPPAGGCTTAIDELIETLAMTCIGSRTERIALLNDIGNDGHATPRARALLQETLAATGEDANPTGTESKCCGGTSQAEPSKAIKRKSRDCAQTDSRSTDSHVQPDSIAMLYNVEFENQDGMRATFGQIFEGRPAVVGFFYTRCMNPNKCSRTISNLARLYRLLEDSPANRGTTVAAISYDPDYDVPDRLRRYGEDRNWPFGDRCQLLRTTESFAAVIEALHLGVGYGPTTVNRHRIELMLIDAAGAIKDLRLRRLWDEGDIVRAVNAIAAT</sequence>
<dbReference type="EMBL" id="CP008727">
    <property type="protein sequence ID" value="AIO71004.1"/>
    <property type="molecule type" value="Genomic_DNA"/>
</dbReference>
<comment type="similarity">
    <text evidence="1">Belongs to the SCO1/2 family.</text>
</comment>
<evidence type="ECO:0000313" key="6">
    <source>
        <dbReference type="Proteomes" id="UP000029424"/>
    </source>
</evidence>
<organism evidence="5 6">
    <name type="scientific">Burkholderia oklahomensis</name>
    <dbReference type="NCBI Taxonomy" id="342113"/>
    <lineage>
        <taxon>Bacteria</taxon>
        <taxon>Pseudomonadati</taxon>
        <taxon>Pseudomonadota</taxon>
        <taxon>Betaproteobacteria</taxon>
        <taxon>Burkholderiales</taxon>
        <taxon>Burkholderiaceae</taxon>
        <taxon>Burkholderia</taxon>
        <taxon>pseudomallei group</taxon>
    </lineage>
</organism>
<dbReference type="Gene3D" id="3.40.30.10">
    <property type="entry name" value="Glutaredoxin"/>
    <property type="match status" value="1"/>
</dbReference>
<evidence type="ECO:0000313" key="5">
    <source>
        <dbReference type="EMBL" id="AIO71004.1"/>
    </source>
</evidence>
<feature type="region of interest" description="Disordered" evidence="3">
    <location>
        <begin position="188"/>
        <end position="230"/>
    </location>
</feature>
<dbReference type="InterPro" id="IPR013766">
    <property type="entry name" value="Thioredoxin_domain"/>
</dbReference>
<accession>A0AAI8BFG1</accession>
<dbReference type="SUPFAM" id="SSF52833">
    <property type="entry name" value="Thioredoxin-like"/>
    <property type="match status" value="1"/>
</dbReference>
<dbReference type="PROSITE" id="PS51352">
    <property type="entry name" value="THIOREDOXIN_2"/>
    <property type="match status" value="1"/>
</dbReference>
<keyword evidence="6" id="KW-1185">Reference proteome</keyword>
<evidence type="ECO:0000256" key="1">
    <source>
        <dbReference type="ARBA" id="ARBA00010996"/>
    </source>
</evidence>
<dbReference type="Pfam" id="PF02630">
    <property type="entry name" value="SCO1-SenC"/>
    <property type="match status" value="1"/>
</dbReference>